<comment type="caution">
    <text evidence="1">The sequence shown here is derived from an EMBL/GenBank/DDBJ whole genome shotgun (WGS) entry which is preliminary data.</text>
</comment>
<evidence type="ECO:0000313" key="1">
    <source>
        <dbReference type="EMBL" id="KAI8562852.1"/>
    </source>
</evidence>
<proteinExistence type="predicted"/>
<gene>
    <name evidence="1" type="ORF">RHMOL_Rhmol03G0067600</name>
</gene>
<organism evidence="1 2">
    <name type="scientific">Rhododendron molle</name>
    <name type="common">Chinese azalea</name>
    <name type="synonym">Azalea mollis</name>
    <dbReference type="NCBI Taxonomy" id="49168"/>
    <lineage>
        <taxon>Eukaryota</taxon>
        <taxon>Viridiplantae</taxon>
        <taxon>Streptophyta</taxon>
        <taxon>Embryophyta</taxon>
        <taxon>Tracheophyta</taxon>
        <taxon>Spermatophyta</taxon>
        <taxon>Magnoliopsida</taxon>
        <taxon>eudicotyledons</taxon>
        <taxon>Gunneridae</taxon>
        <taxon>Pentapetalae</taxon>
        <taxon>asterids</taxon>
        <taxon>Ericales</taxon>
        <taxon>Ericaceae</taxon>
        <taxon>Ericoideae</taxon>
        <taxon>Rhodoreae</taxon>
        <taxon>Rhododendron</taxon>
    </lineage>
</organism>
<reference evidence="1" key="1">
    <citation type="submission" date="2022-02" db="EMBL/GenBank/DDBJ databases">
        <title>Plant Genome Project.</title>
        <authorList>
            <person name="Zhang R.-G."/>
        </authorList>
    </citation>
    <scope>NUCLEOTIDE SEQUENCE</scope>
    <source>
        <strain evidence="1">AT1</strain>
    </source>
</reference>
<sequence>MRGACSGGGNRGGRTDGGRGRAGRAGRGRPSVDHYAIRTERGTYSGCSKYTNKPGGRLSPKANPTGGYAWTDNWRGAT</sequence>
<protein>
    <submittedName>
        <fullName evidence="1">Uncharacterized protein</fullName>
    </submittedName>
</protein>
<evidence type="ECO:0000313" key="2">
    <source>
        <dbReference type="Proteomes" id="UP001062846"/>
    </source>
</evidence>
<dbReference type="Proteomes" id="UP001062846">
    <property type="component" value="Chromosome 3"/>
</dbReference>
<dbReference type="EMBL" id="CM046390">
    <property type="protein sequence ID" value="KAI8562852.1"/>
    <property type="molecule type" value="Genomic_DNA"/>
</dbReference>
<keyword evidence="2" id="KW-1185">Reference proteome</keyword>
<name>A0ACC0PAZ6_RHOML</name>
<accession>A0ACC0PAZ6</accession>